<dbReference type="CDD" id="cd00055">
    <property type="entry name" value="EGF_Lam"/>
    <property type="match status" value="1"/>
</dbReference>
<dbReference type="Gene3D" id="2.60.40.10">
    <property type="entry name" value="Immunoglobulins"/>
    <property type="match status" value="4"/>
</dbReference>
<protein>
    <submittedName>
        <fullName evidence="6">Uncharacterized protein</fullName>
    </submittedName>
</protein>
<feature type="signal peptide" evidence="3">
    <location>
        <begin position="1"/>
        <end position="24"/>
    </location>
</feature>
<feature type="domain" description="Fibronectin type-III" evidence="5">
    <location>
        <begin position="790"/>
        <end position="887"/>
    </location>
</feature>
<dbReference type="EMBL" id="ADBJ01000034">
    <property type="protein sequence ID" value="EFA79567.1"/>
    <property type="molecule type" value="Genomic_DNA"/>
</dbReference>
<keyword evidence="7" id="KW-1185">Reference proteome</keyword>
<dbReference type="InterPro" id="IPR013783">
    <property type="entry name" value="Ig-like_fold"/>
</dbReference>
<feature type="domain" description="EGF-like" evidence="4">
    <location>
        <begin position="1400"/>
        <end position="1432"/>
    </location>
</feature>
<dbReference type="PANTHER" id="PTHR47135:SF1">
    <property type="entry name" value="FIBRONECTIN TYPE III DOMAIN-CONTAINING PROTEIN 7"/>
    <property type="match status" value="1"/>
</dbReference>
<dbReference type="SUPFAM" id="SSF49265">
    <property type="entry name" value="Fibronectin type III"/>
    <property type="match status" value="7"/>
</dbReference>
<evidence type="ECO:0000256" key="2">
    <source>
        <dbReference type="SAM" id="Phobius"/>
    </source>
</evidence>
<evidence type="ECO:0000313" key="6">
    <source>
        <dbReference type="EMBL" id="EFA79567.1"/>
    </source>
</evidence>
<keyword evidence="1" id="KW-0245">EGF-like domain</keyword>
<dbReference type="PROSITE" id="PS01186">
    <property type="entry name" value="EGF_2"/>
    <property type="match status" value="1"/>
</dbReference>
<feature type="domain" description="Fibronectin type-III" evidence="5">
    <location>
        <begin position="633"/>
        <end position="721"/>
    </location>
</feature>
<name>D3BGG7_HETP5</name>
<feature type="domain" description="Fibronectin type-III" evidence="5">
    <location>
        <begin position="466"/>
        <end position="550"/>
    </location>
</feature>
<dbReference type="Gene3D" id="2.10.25.10">
    <property type="entry name" value="Laminin"/>
    <property type="match status" value="1"/>
</dbReference>
<keyword evidence="2" id="KW-0812">Transmembrane</keyword>
<keyword evidence="3" id="KW-0732">Signal</keyword>
<organism evidence="6 7">
    <name type="scientific">Heterostelium pallidum (strain ATCC 26659 / Pp 5 / PN500)</name>
    <name type="common">Cellular slime mold</name>
    <name type="synonym">Polysphondylium pallidum</name>
    <dbReference type="NCBI Taxonomy" id="670386"/>
    <lineage>
        <taxon>Eukaryota</taxon>
        <taxon>Amoebozoa</taxon>
        <taxon>Evosea</taxon>
        <taxon>Eumycetozoa</taxon>
        <taxon>Dictyostelia</taxon>
        <taxon>Acytosteliales</taxon>
        <taxon>Acytosteliaceae</taxon>
        <taxon>Heterostelium</taxon>
    </lineage>
</organism>
<comment type="caution">
    <text evidence="1">Lacks conserved residue(s) required for the propagation of feature annotation.</text>
</comment>
<keyword evidence="2" id="KW-0472">Membrane</keyword>
<dbReference type="CDD" id="cd00063">
    <property type="entry name" value="FN3"/>
    <property type="match status" value="3"/>
</dbReference>
<dbReference type="InterPro" id="IPR003961">
    <property type="entry name" value="FN3_dom"/>
</dbReference>
<dbReference type="PROSITE" id="PS00022">
    <property type="entry name" value="EGF_1"/>
    <property type="match status" value="1"/>
</dbReference>
<keyword evidence="2" id="KW-1133">Transmembrane helix</keyword>
<evidence type="ECO:0000259" key="5">
    <source>
        <dbReference type="PROSITE" id="PS50853"/>
    </source>
</evidence>
<dbReference type="InParanoid" id="D3BGG7"/>
<evidence type="ECO:0000313" key="7">
    <source>
        <dbReference type="Proteomes" id="UP000001396"/>
    </source>
</evidence>
<sequence length="1735" mass="185932">MINIFKKQSIFLFIVLASLIGVESQWITEAEYSVAGCNANGVINRVSAYLINTCYSLPGANHKFVVTGTQVTKYQYSSAADCSGTATTTEAYSFGVCYDKIIYGNYPHPPVLLDGWAGFERVPYGGSPCTSVYEASRHTIKQNACVSMSDFPGTTALVTGGVAGSTAIASMYVASCAISNPYTFNSCNSLNIRLTGFMAATTNTFTVSPPTINGYTLSFSSFAMTSSKYTYYYLIEYLNPNTNTWVQTSYTNQPSGPVSITVPPLPSTQIRFTARTYTLIGGYVQSYTTISYTLAPAPDVNTINIDVLTTKTITFSYSATNNPTSFAVTFNGVARPECSTKSSCAITNLTPGSDYTIGIIAKNAAGTSPEKIATGKILSQVSAPVLNIVPSQNKMVVSYTTTGGIPGLTLYTTSMNGAIVTGCNGISQLSCTVTGLPAFYSQKITVAATNDGFTITSNQDVDYIIPTMNPIQVTTVTTKTITFTYTASMSPTSFEVKFNNVVRPECASMTSCTLANLTPGSAYSISITATNIAGTSPAVTASGSIYALVAIQITTVTPTPNQIVVAYSSTGGIPTQTRFTTTLNGTEYAPCKNIATTQCTITGLAATFTYTIGVSAINDGYTASDSELLEFYPPTLSPITINSFRTKSITFSYSATFSPTSYTVLFNGAQRTECSTMTSCSISGLTPGSPYSISVTALNAAGSSGAQTASGNLYNKVSVPTISTVPAPNEITVTYQSSNGVPGETVYTTQVDGKNVASCVNIASNQCKITGLGAEYNVLVAGTASNDGDSQSNTQQVTYLSPVMNPLQVSFTTNLVQFDYSASRSPTSYNVYFNSIIHPECAQTTTCTIRNLTPGSSYSIAVSATNNVGTSDNQVASGNIYPSVSEPTISPVAMLGKIIVNYLTTGGVPTETTYTTKLDGDDVPGCVNIATLTCTIGGLDPNYHHDITVVASNDGYSKQSTVIVDFFAPVMESVTIQSYRTKSISFNYSATNYPTSYNVRVNQIAIPECSTTTSCSVSQLVPGSAFVVEVSATNAAGASSDKSTSGNLYPTITTPELETMSYSDRIVANYNSDGGVPTETLYTIKMNGTEVTDCTGTTKTRCEITGLQQPFIANISVVASNDGDSKERTREVKFIMPILSPIVINSIGISSINFTYSTTNSPSSTFIVSVNGELKPECELVHFCFVSGLVPGSNVSISVIARNQDGQSDPVDESVTLYSLLNLDVYSVPQSQTVYVTYNSTGGVPNQTTYTTKLDGTDVIGCINTIVLACNITGLKEAYTHNITVISYNDGYSKSQSIIAKYVIPLEGSTITFVEPHPYLITVEWSESVGGEDFLTFYDLYISIDNTSWVATSCRNLQTLNCEIVSLTSDTQYYIRLAVKNTVFNPIYSYSSTRTLKVDLVDQCSSICVQGTCNNKTGTCVCNAGWGGPKCDIKYETNPPIITPDPTTPEVIVDNGIGYYSFTLSKIIERSELMEEVFSVELSTLKWVLSKNDSTIIEHPIDHVNVSMNQWVYSTNQTRSSSIRITFTQINPPANVSLSDFPMNFAGEDFNLTMGSLKYQIDIDHWNFTSVLNLLEIQLSIDSEVDECYDAPESIFVNGTELTGISIPQANGNVIYGRISRRALLDGVPRMSNVVPTTVNQSLTIISTLVSNFQESMVIDPDFSLLIDPMKSGHNKCTESKNDNKWKIIVGCVVGGVAAIGIAAVTTVVVKKNRMKNIENKRVTQKLQKLRSPQS</sequence>
<proteinExistence type="predicted"/>
<evidence type="ECO:0000256" key="1">
    <source>
        <dbReference type="PROSITE-ProRule" id="PRU00076"/>
    </source>
</evidence>
<dbReference type="Pfam" id="PF00041">
    <property type="entry name" value="fn3"/>
    <property type="match status" value="1"/>
</dbReference>
<dbReference type="PANTHER" id="PTHR47135">
    <property type="entry name" value="FIBRONECTIN TYPE III DOMAIN-CONTAINING PROTEIN 7"/>
    <property type="match status" value="1"/>
</dbReference>
<feature type="transmembrane region" description="Helical" evidence="2">
    <location>
        <begin position="1686"/>
        <end position="1710"/>
    </location>
</feature>
<feature type="domain" description="Fibronectin type-III" evidence="5">
    <location>
        <begin position="968"/>
        <end position="1057"/>
    </location>
</feature>
<dbReference type="Proteomes" id="UP000001396">
    <property type="component" value="Unassembled WGS sequence"/>
</dbReference>
<reference evidence="6 7" key="1">
    <citation type="journal article" date="2011" name="Genome Res.">
        <title>Phylogeny-wide analysis of social amoeba genomes highlights ancient origins for complex intercellular communication.</title>
        <authorList>
            <person name="Heidel A.J."/>
            <person name="Lawal H.M."/>
            <person name="Felder M."/>
            <person name="Schilde C."/>
            <person name="Helps N.R."/>
            <person name="Tunggal B."/>
            <person name="Rivero F."/>
            <person name="John U."/>
            <person name="Schleicher M."/>
            <person name="Eichinger L."/>
            <person name="Platzer M."/>
            <person name="Noegel A.A."/>
            <person name="Schaap P."/>
            <person name="Gloeckner G."/>
        </authorList>
    </citation>
    <scope>NUCLEOTIDE SEQUENCE [LARGE SCALE GENOMIC DNA]</scope>
    <source>
        <strain evidence="7">ATCC 26659 / Pp 5 / PN500</strain>
    </source>
</reference>
<feature type="disulfide bond" evidence="1">
    <location>
        <begin position="1422"/>
        <end position="1431"/>
    </location>
</feature>
<feature type="domain" description="Fibronectin type-III" evidence="5">
    <location>
        <begin position="1307"/>
        <end position="1399"/>
    </location>
</feature>
<dbReference type="GeneID" id="31363099"/>
<dbReference type="InterPro" id="IPR054484">
    <property type="entry name" value="ComC_SSD"/>
</dbReference>
<dbReference type="InterPro" id="IPR002049">
    <property type="entry name" value="LE_dom"/>
</dbReference>
<evidence type="ECO:0000256" key="3">
    <source>
        <dbReference type="SAM" id="SignalP"/>
    </source>
</evidence>
<dbReference type="Pfam" id="PF22933">
    <property type="entry name" value="ComC_SSD"/>
    <property type="match status" value="1"/>
</dbReference>
<dbReference type="RefSeq" id="XP_020431688.1">
    <property type="nucleotide sequence ID" value="XM_020578453.1"/>
</dbReference>
<dbReference type="InterPro" id="IPR036116">
    <property type="entry name" value="FN3_sf"/>
</dbReference>
<dbReference type="InterPro" id="IPR000742">
    <property type="entry name" value="EGF"/>
</dbReference>
<evidence type="ECO:0000259" key="4">
    <source>
        <dbReference type="PROSITE" id="PS50026"/>
    </source>
</evidence>
<gene>
    <name evidence="6" type="ORF">PPL_07618</name>
</gene>
<dbReference type="PROSITE" id="PS50853">
    <property type="entry name" value="FN3"/>
    <property type="match status" value="5"/>
</dbReference>
<keyword evidence="1" id="KW-1015">Disulfide bond</keyword>
<feature type="chain" id="PRO_5003042244" evidence="3">
    <location>
        <begin position="25"/>
        <end position="1735"/>
    </location>
</feature>
<accession>D3BGG7</accession>
<dbReference type="PROSITE" id="PS50026">
    <property type="entry name" value="EGF_3"/>
    <property type="match status" value="1"/>
</dbReference>
<comment type="caution">
    <text evidence="6">The sequence shown here is derived from an EMBL/GenBank/DDBJ whole genome shotgun (WGS) entry which is preliminary data.</text>
</comment>
<dbReference type="SMART" id="SM00060">
    <property type="entry name" value="FN3"/>
    <property type="match status" value="10"/>
</dbReference>